<evidence type="ECO:0000313" key="2">
    <source>
        <dbReference type="EMBL" id="SDM42189.1"/>
    </source>
</evidence>
<dbReference type="InterPro" id="IPR011008">
    <property type="entry name" value="Dimeric_a/b-barrel"/>
</dbReference>
<dbReference type="RefSeq" id="WP_091569799.1">
    <property type="nucleotide sequence ID" value="NZ_FNHP01000005.1"/>
</dbReference>
<dbReference type="GO" id="GO:0004497">
    <property type="term" value="F:monooxygenase activity"/>
    <property type="evidence" value="ECO:0007669"/>
    <property type="project" value="UniProtKB-KW"/>
</dbReference>
<dbReference type="InterPro" id="IPR007138">
    <property type="entry name" value="ABM_dom"/>
</dbReference>
<dbReference type="EMBL" id="FNHP01000005">
    <property type="protein sequence ID" value="SDM42189.1"/>
    <property type="molecule type" value="Genomic_DNA"/>
</dbReference>
<dbReference type="Proteomes" id="UP000198552">
    <property type="component" value="Unassembled WGS sequence"/>
</dbReference>
<dbReference type="Gene3D" id="3.30.70.100">
    <property type="match status" value="1"/>
</dbReference>
<evidence type="ECO:0000313" key="3">
    <source>
        <dbReference type="Proteomes" id="UP000198552"/>
    </source>
</evidence>
<dbReference type="PANTHER" id="PTHR33336:SF15">
    <property type="entry name" value="ABM DOMAIN-CONTAINING PROTEIN"/>
    <property type="match status" value="1"/>
</dbReference>
<dbReference type="InterPro" id="IPR050744">
    <property type="entry name" value="AI-2_Isomerase_LsrG"/>
</dbReference>
<dbReference type="SUPFAM" id="SSF54909">
    <property type="entry name" value="Dimeric alpha+beta barrel"/>
    <property type="match status" value="1"/>
</dbReference>
<feature type="domain" description="ABM" evidence="1">
    <location>
        <begin position="2"/>
        <end position="93"/>
    </location>
</feature>
<dbReference type="PROSITE" id="PS51725">
    <property type="entry name" value="ABM"/>
    <property type="match status" value="1"/>
</dbReference>
<dbReference type="Pfam" id="PF03992">
    <property type="entry name" value="ABM"/>
    <property type="match status" value="1"/>
</dbReference>
<protein>
    <submittedName>
        <fullName evidence="2">Quinol monooxygenase YgiN</fullName>
    </submittedName>
</protein>
<sequence>MLLIVGTVRLPAARLESALPAMLAMVQASRAEPGCLQYSYAQDLFDPGLIHVQERWQDAQALEAHFASPHIARWRAAWPALGIGERDLRRYEVGAAQPT</sequence>
<organism evidence="2 3">
    <name type="scientific">Oryzisolibacter propanilivorax</name>
    <dbReference type="NCBI Taxonomy" id="1527607"/>
    <lineage>
        <taxon>Bacteria</taxon>
        <taxon>Pseudomonadati</taxon>
        <taxon>Pseudomonadota</taxon>
        <taxon>Betaproteobacteria</taxon>
        <taxon>Burkholderiales</taxon>
        <taxon>Comamonadaceae</taxon>
        <taxon>Oryzisolibacter</taxon>
    </lineage>
</organism>
<dbReference type="STRING" id="1527607.SAMN05428957_105303"/>
<reference evidence="3" key="1">
    <citation type="submission" date="2016-10" db="EMBL/GenBank/DDBJ databases">
        <authorList>
            <person name="Varghese N."/>
            <person name="Submissions S."/>
        </authorList>
    </citation>
    <scope>NUCLEOTIDE SEQUENCE [LARGE SCALE GENOMIC DNA]</scope>
    <source>
        <strain evidence="3">EPL6</strain>
    </source>
</reference>
<keyword evidence="2" id="KW-0560">Oxidoreductase</keyword>
<keyword evidence="3" id="KW-1185">Reference proteome</keyword>
<name>A0A1G9T3A0_9BURK</name>
<gene>
    <name evidence="2" type="ORF">SAMN05428957_105303</name>
</gene>
<evidence type="ECO:0000259" key="1">
    <source>
        <dbReference type="PROSITE" id="PS51725"/>
    </source>
</evidence>
<accession>A0A1G9T3A0</accession>
<dbReference type="PANTHER" id="PTHR33336">
    <property type="entry name" value="QUINOL MONOOXYGENASE YGIN-RELATED"/>
    <property type="match status" value="1"/>
</dbReference>
<proteinExistence type="predicted"/>
<dbReference type="OrthoDB" id="9812192at2"/>
<keyword evidence="2" id="KW-0503">Monooxygenase</keyword>
<dbReference type="AlphaFoldDB" id="A0A1G9T3A0"/>